<proteinExistence type="predicted"/>
<protein>
    <submittedName>
        <fullName evidence="1">Uncharacterized protein</fullName>
    </submittedName>
</protein>
<sequence length="80" mass="9105">MTCAKHSKPHLQIIMLVVNQKSTCGTNIQLTHTGGGRRETFSMNIWIMWNKSTPWACLDNTPPKIRHTQTITRSQGFPIL</sequence>
<name>A0A0E9XK04_ANGAN</name>
<evidence type="ECO:0000313" key="1">
    <source>
        <dbReference type="EMBL" id="JAI02990.1"/>
    </source>
</evidence>
<reference evidence="1" key="1">
    <citation type="submission" date="2014-11" db="EMBL/GenBank/DDBJ databases">
        <authorList>
            <person name="Amaro Gonzalez C."/>
        </authorList>
    </citation>
    <scope>NUCLEOTIDE SEQUENCE</scope>
</reference>
<reference evidence="1" key="2">
    <citation type="journal article" date="2015" name="Fish Shellfish Immunol.">
        <title>Early steps in the European eel (Anguilla anguilla)-Vibrio vulnificus interaction in the gills: Role of the RtxA13 toxin.</title>
        <authorList>
            <person name="Callol A."/>
            <person name="Pajuelo D."/>
            <person name="Ebbesson L."/>
            <person name="Teles M."/>
            <person name="MacKenzie S."/>
            <person name="Amaro C."/>
        </authorList>
    </citation>
    <scope>NUCLEOTIDE SEQUENCE</scope>
</reference>
<dbReference type="EMBL" id="GBXM01005588">
    <property type="protein sequence ID" value="JAI02990.1"/>
    <property type="molecule type" value="Transcribed_RNA"/>
</dbReference>
<accession>A0A0E9XK04</accession>
<dbReference type="AlphaFoldDB" id="A0A0E9XK04"/>
<organism evidence="1">
    <name type="scientific">Anguilla anguilla</name>
    <name type="common">European freshwater eel</name>
    <name type="synonym">Muraena anguilla</name>
    <dbReference type="NCBI Taxonomy" id="7936"/>
    <lineage>
        <taxon>Eukaryota</taxon>
        <taxon>Metazoa</taxon>
        <taxon>Chordata</taxon>
        <taxon>Craniata</taxon>
        <taxon>Vertebrata</taxon>
        <taxon>Euteleostomi</taxon>
        <taxon>Actinopterygii</taxon>
        <taxon>Neopterygii</taxon>
        <taxon>Teleostei</taxon>
        <taxon>Anguilliformes</taxon>
        <taxon>Anguillidae</taxon>
        <taxon>Anguilla</taxon>
    </lineage>
</organism>